<dbReference type="InterPro" id="IPR058922">
    <property type="entry name" value="WHD_DRP"/>
</dbReference>
<feature type="domain" description="NB-ARC" evidence="6">
    <location>
        <begin position="185"/>
        <end position="338"/>
    </location>
</feature>
<evidence type="ECO:0000256" key="3">
    <source>
        <dbReference type="ARBA" id="ARBA00022737"/>
    </source>
</evidence>
<comment type="similarity">
    <text evidence="1">Belongs to the disease resistance NB-LRR family.</text>
</comment>
<feature type="domain" description="Disease resistance protein winged helix" evidence="8">
    <location>
        <begin position="428"/>
        <end position="465"/>
    </location>
</feature>
<sequence length="465" mass="52610">MATILFSLAGSCIQKLQDIITEEAIQILGVKQDLNDLQQTMTHIQCFLKDADRRRIGDLAVSNWLGDLNDAMYDADDIIDLARFKGSKLLGDHFSSSSPRKLSSCSGFPLISCFCSICTRRELAVKIKSLNRKIERIAKLGANFKFETEPIGNISLSTTRKTSHLVEPNLVGKEIIQATARLVELVLKHREKAYKVAIVGTGGVGKTTLAQKLFNDKRVKGNFKKHAWLCVSQQYSEVALLKEILRNIGVHQDQGESVGELKAKLAEAIEGKSFFLVLDDLWQSDVWTNLVRTPLHAAVQATIVVTTRDDRVAKAIGVAHMHRAELMSQKVGWELLWRSMNINDEKEVHNLKTVGKEIVRKCGCLPLAIRIIASVLATKETTEIEWLKILSNDAWSMNKLPNELRGALYLSYDQLPQNLKQCFLYCALYPEDWTMYRDELVRFWVAEGFVEKHEDQLMEDTAQEY</sequence>
<keyword evidence="5" id="KW-0611">Plant defense</keyword>
<dbReference type="InterPro" id="IPR042197">
    <property type="entry name" value="Apaf_helical"/>
</dbReference>
<keyword evidence="2" id="KW-0433">Leucine-rich repeat</keyword>
<evidence type="ECO:0000313" key="10">
    <source>
        <dbReference type="Proteomes" id="UP001054889"/>
    </source>
</evidence>
<accession>A0AAV5D2E5</accession>
<keyword evidence="4" id="KW-0547">Nucleotide-binding</keyword>
<name>A0AAV5D2E5_ELECO</name>
<dbReference type="PANTHER" id="PTHR23155">
    <property type="entry name" value="DISEASE RESISTANCE PROTEIN RP"/>
    <property type="match status" value="1"/>
</dbReference>
<evidence type="ECO:0000256" key="2">
    <source>
        <dbReference type="ARBA" id="ARBA00022614"/>
    </source>
</evidence>
<evidence type="ECO:0000259" key="6">
    <source>
        <dbReference type="Pfam" id="PF00931"/>
    </source>
</evidence>
<reference evidence="9" key="1">
    <citation type="journal article" date="2018" name="DNA Res.">
        <title>Multiple hybrid de novo genome assembly of finger millet, an orphan allotetraploid crop.</title>
        <authorList>
            <person name="Hatakeyama M."/>
            <person name="Aluri S."/>
            <person name="Balachadran M.T."/>
            <person name="Sivarajan S.R."/>
            <person name="Patrignani A."/>
            <person name="Gruter S."/>
            <person name="Poveda L."/>
            <person name="Shimizu-Inatsugi R."/>
            <person name="Baeten J."/>
            <person name="Francoijs K.J."/>
            <person name="Nataraja K.N."/>
            <person name="Reddy Y.A.N."/>
            <person name="Phadnis S."/>
            <person name="Ravikumar R.L."/>
            <person name="Schlapbach R."/>
            <person name="Sreeman S.M."/>
            <person name="Shimizu K.K."/>
        </authorList>
    </citation>
    <scope>NUCLEOTIDE SEQUENCE</scope>
</reference>
<dbReference type="GO" id="GO:0002758">
    <property type="term" value="P:innate immune response-activating signaling pathway"/>
    <property type="evidence" value="ECO:0007669"/>
    <property type="project" value="UniProtKB-ARBA"/>
</dbReference>
<protein>
    <submittedName>
        <fullName evidence="9">Uncharacterized protein</fullName>
    </submittedName>
</protein>
<organism evidence="9 10">
    <name type="scientific">Eleusine coracana subsp. coracana</name>
    <dbReference type="NCBI Taxonomy" id="191504"/>
    <lineage>
        <taxon>Eukaryota</taxon>
        <taxon>Viridiplantae</taxon>
        <taxon>Streptophyta</taxon>
        <taxon>Embryophyta</taxon>
        <taxon>Tracheophyta</taxon>
        <taxon>Spermatophyta</taxon>
        <taxon>Magnoliopsida</taxon>
        <taxon>Liliopsida</taxon>
        <taxon>Poales</taxon>
        <taxon>Poaceae</taxon>
        <taxon>PACMAD clade</taxon>
        <taxon>Chloridoideae</taxon>
        <taxon>Cynodonteae</taxon>
        <taxon>Eleusininae</taxon>
        <taxon>Eleusine</taxon>
    </lineage>
</organism>
<keyword evidence="3" id="KW-0677">Repeat</keyword>
<reference evidence="9" key="2">
    <citation type="submission" date="2021-12" db="EMBL/GenBank/DDBJ databases">
        <title>Resequencing data analysis of finger millet.</title>
        <authorList>
            <person name="Hatakeyama M."/>
            <person name="Aluri S."/>
            <person name="Balachadran M.T."/>
            <person name="Sivarajan S.R."/>
            <person name="Poveda L."/>
            <person name="Shimizu-Inatsugi R."/>
            <person name="Schlapbach R."/>
            <person name="Sreeman S.M."/>
            <person name="Shimizu K.K."/>
        </authorList>
    </citation>
    <scope>NUCLEOTIDE SEQUENCE</scope>
</reference>
<evidence type="ECO:0000313" key="9">
    <source>
        <dbReference type="EMBL" id="GJN05098.1"/>
    </source>
</evidence>
<evidence type="ECO:0000256" key="4">
    <source>
        <dbReference type="ARBA" id="ARBA00022741"/>
    </source>
</evidence>
<dbReference type="GO" id="GO:0043531">
    <property type="term" value="F:ADP binding"/>
    <property type="evidence" value="ECO:0007669"/>
    <property type="project" value="InterPro"/>
</dbReference>
<feature type="domain" description="Disease resistance N-terminal" evidence="7">
    <location>
        <begin position="10"/>
        <end position="88"/>
    </location>
</feature>
<dbReference type="SUPFAM" id="SSF52540">
    <property type="entry name" value="P-loop containing nucleoside triphosphate hydrolases"/>
    <property type="match status" value="1"/>
</dbReference>
<dbReference type="InterPro" id="IPR044974">
    <property type="entry name" value="Disease_R_plants"/>
</dbReference>
<evidence type="ECO:0000256" key="5">
    <source>
        <dbReference type="ARBA" id="ARBA00022821"/>
    </source>
</evidence>
<dbReference type="AlphaFoldDB" id="A0AAV5D2E5"/>
<dbReference type="InterPro" id="IPR041118">
    <property type="entry name" value="Rx_N"/>
</dbReference>
<evidence type="ECO:0000259" key="8">
    <source>
        <dbReference type="Pfam" id="PF23559"/>
    </source>
</evidence>
<proteinExistence type="inferred from homology"/>
<dbReference type="PRINTS" id="PR00364">
    <property type="entry name" value="DISEASERSIST"/>
</dbReference>
<dbReference type="EMBL" id="BQKI01000011">
    <property type="protein sequence ID" value="GJN05098.1"/>
    <property type="molecule type" value="Genomic_DNA"/>
</dbReference>
<comment type="caution">
    <text evidence="9">The sequence shown here is derived from an EMBL/GenBank/DDBJ whole genome shotgun (WGS) entry which is preliminary data.</text>
</comment>
<dbReference type="Gene3D" id="1.10.8.430">
    <property type="entry name" value="Helical domain of apoptotic protease-activating factors"/>
    <property type="match status" value="1"/>
</dbReference>
<evidence type="ECO:0000259" key="7">
    <source>
        <dbReference type="Pfam" id="PF18052"/>
    </source>
</evidence>
<dbReference type="Gene3D" id="1.20.5.4130">
    <property type="match status" value="1"/>
</dbReference>
<dbReference type="Gene3D" id="3.40.50.300">
    <property type="entry name" value="P-loop containing nucleotide triphosphate hydrolases"/>
    <property type="match status" value="1"/>
</dbReference>
<dbReference type="Pfam" id="PF18052">
    <property type="entry name" value="Rx_N"/>
    <property type="match status" value="1"/>
</dbReference>
<dbReference type="Proteomes" id="UP001054889">
    <property type="component" value="Unassembled WGS sequence"/>
</dbReference>
<dbReference type="InterPro" id="IPR002182">
    <property type="entry name" value="NB-ARC"/>
</dbReference>
<keyword evidence="10" id="KW-1185">Reference proteome</keyword>
<dbReference type="Pfam" id="PF00931">
    <property type="entry name" value="NB-ARC"/>
    <property type="match status" value="1"/>
</dbReference>
<dbReference type="PANTHER" id="PTHR23155:SF909">
    <property type="entry name" value="OS11G0673900 PROTEIN"/>
    <property type="match status" value="1"/>
</dbReference>
<dbReference type="InterPro" id="IPR038005">
    <property type="entry name" value="RX-like_CC"/>
</dbReference>
<gene>
    <name evidence="9" type="primary">ga22699</name>
    <name evidence="9" type="ORF">PR202_ga22699</name>
</gene>
<dbReference type="Pfam" id="PF23559">
    <property type="entry name" value="WHD_DRP"/>
    <property type="match status" value="1"/>
</dbReference>
<evidence type="ECO:0000256" key="1">
    <source>
        <dbReference type="ARBA" id="ARBA00008894"/>
    </source>
</evidence>
<dbReference type="InterPro" id="IPR027417">
    <property type="entry name" value="P-loop_NTPase"/>
</dbReference>
<dbReference type="GO" id="GO:0009626">
    <property type="term" value="P:plant-type hypersensitive response"/>
    <property type="evidence" value="ECO:0007669"/>
    <property type="project" value="UniProtKB-ARBA"/>
</dbReference>
<dbReference type="FunFam" id="3.40.50.300:FF:001091">
    <property type="entry name" value="Probable disease resistance protein At1g61300"/>
    <property type="match status" value="1"/>
</dbReference>
<dbReference type="FunFam" id="1.10.10.10:FF:000322">
    <property type="entry name" value="Probable disease resistance protein At1g63360"/>
    <property type="match status" value="1"/>
</dbReference>
<dbReference type="GO" id="GO:0042742">
    <property type="term" value="P:defense response to bacterium"/>
    <property type="evidence" value="ECO:0007669"/>
    <property type="project" value="UniProtKB-ARBA"/>
</dbReference>
<dbReference type="CDD" id="cd14798">
    <property type="entry name" value="RX-CC_like"/>
    <property type="match status" value="1"/>
</dbReference>